<keyword evidence="2" id="KW-1185">Reference proteome</keyword>
<gene>
    <name evidence="1" type="ORF">OBBRIDRAFT_826658</name>
</gene>
<dbReference type="EMBL" id="KV722431">
    <property type="protein sequence ID" value="OCH89252.1"/>
    <property type="molecule type" value="Genomic_DNA"/>
</dbReference>
<sequence length="315" mass="34734">MSETIPQTIACWTGRGDTTQQSKRVQVKEYPVPPIGDSDILVKTVAIATHPEHPVDLRTAAQALDHPTRLGLLEPAERRRFCVLTSLRLHFSACPPRSHFTAFVVRFAHRSGYKVLATTSPCNFDLVKSLGTPDSQMMSVQVMRPEGGKVVLVLKLMPETKVRDTLIYTSLGRAFDLRESYYGPISPKDRAYMAVFLRKVPALVKNDKIIPNWIMLGRRRFGTGCSICARDKSPFVKGTLSRVEIPGTSTLRESLCSNVPYHMQCSKPTDDGGQLQDGQLLSEHDVVPGCVVDLKGPWPLYDAGKGTASAVSIAQ</sequence>
<dbReference type="GO" id="GO:0016651">
    <property type="term" value="F:oxidoreductase activity, acting on NAD(P)H"/>
    <property type="evidence" value="ECO:0007669"/>
    <property type="project" value="InterPro"/>
</dbReference>
<organism evidence="1 2">
    <name type="scientific">Obba rivulosa</name>
    <dbReference type="NCBI Taxonomy" id="1052685"/>
    <lineage>
        <taxon>Eukaryota</taxon>
        <taxon>Fungi</taxon>
        <taxon>Dikarya</taxon>
        <taxon>Basidiomycota</taxon>
        <taxon>Agaricomycotina</taxon>
        <taxon>Agaricomycetes</taxon>
        <taxon>Polyporales</taxon>
        <taxon>Gelatoporiaceae</taxon>
        <taxon>Obba</taxon>
    </lineage>
</organism>
<dbReference type="PANTHER" id="PTHR45348">
    <property type="entry name" value="HYPOTHETICAL OXIDOREDUCTASE (EUROFUNG)"/>
    <property type="match status" value="1"/>
</dbReference>
<dbReference type="Gene3D" id="3.40.50.720">
    <property type="entry name" value="NAD(P)-binding Rossmann-like Domain"/>
    <property type="match status" value="2"/>
</dbReference>
<dbReference type="AlphaFoldDB" id="A0A8E2AWB7"/>
<evidence type="ECO:0000313" key="2">
    <source>
        <dbReference type="Proteomes" id="UP000250043"/>
    </source>
</evidence>
<reference evidence="1 2" key="1">
    <citation type="submission" date="2016-07" db="EMBL/GenBank/DDBJ databases">
        <title>Draft genome of the white-rot fungus Obba rivulosa 3A-2.</title>
        <authorList>
            <consortium name="DOE Joint Genome Institute"/>
            <person name="Miettinen O."/>
            <person name="Riley R."/>
            <person name="Acob R."/>
            <person name="Barry K."/>
            <person name="Cullen D."/>
            <person name="De Vries R."/>
            <person name="Hainaut M."/>
            <person name="Hatakka A."/>
            <person name="Henrissat B."/>
            <person name="Hilden K."/>
            <person name="Kuo R."/>
            <person name="Labutti K."/>
            <person name="Lipzen A."/>
            <person name="Makela M.R."/>
            <person name="Sandor L."/>
            <person name="Spatafora J.W."/>
            <person name="Grigoriev I.V."/>
            <person name="Hibbett D.S."/>
        </authorList>
    </citation>
    <scope>NUCLEOTIDE SEQUENCE [LARGE SCALE GENOMIC DNA]</scope>
    <source>
        <strain evidence="1 2">3A-2</strain>
    </source>
</reference>
<name>A0A8E2AWB7_9APHY</name>
<dbReference type="InterPro" id="IPR047122">
    <property type="entry name" value="Trans-enoyl_RdTase-like"/>
</dbReference>
<evidence type="ECO:0000313" key="1">
    <source>
        <dbReference type="EMBL" id="OCH89252.1"/>
    </source>
</evidence>
<dbReference type="Proteomes" id="UP000250043">
    <property type="component" value="Unassembled WGS sequence"/>
</dbReference>
<dbReference type="OrthoDB" id="10257049at2759"/>
<accession>A0A8E2AWB7</accession>
<protein>
    <submittedName>
        <fullName evidence="1">Uncharacterized protein</fullName>
    </submittedName>
</protein>
<proteinExistence type="predicted"/>